<feature type="domain" description="Glycosyl transferase family 1" evidence="1">
    <location>
        <begin position="190"/>
        <end position="361"/>
    </location>
</feature>
<evidence type="ECO:0000259" key="1">
    <source>
        <dbReference type="Pfam" id="PF00534"/>
    </source>
</evidence>
<evidence type="ECO:0000259" key="2">
    <source>
        <dbReference type="Pfam" id="PF13439"/>
    </source>
</evidence>
<dbReference type="GO" id="GO:0016757">
    <property type="term" value="F:glycosyltransferase activity"/>
    <property type="evidence" value="ECO:0007669"/>
    <property type="project" value="InterPro"/>
</dbReference>
<dbReference type="EMBL" id="JAAGNX010000001">
    <property type="protein sequence ID" value="NDV61787.1"/>
    <property type="molecule type" value="Genomic_DNA"/>
</dbReference>
<protein>
    <submittedName>
        <fullName evidence="3">Glycosyltransferase family 4 protein</fullName>
    </submittedName>
</protein>
<proteinExistence type="predicted"/>
<evidence type="ECO:0000313" key="3">
    <source>
        <dbReference type="EMBL" id="NDV61787.1"/>
    </source>
</evidence>
<gene>
    <name evidence="3" type="ORF">G0Q06_04925</name>
</gene>
<dbReference type="InterPro" id="IPR050194">
    <property type="entry name" value="Glycosyltransferase_grp1"/>
</dbReference>
<dbReference type="Pfam" id="PF13439">
    <property type="entry name" value="Glyco_transf_4"/>
    <property type="match status" value="1"/>
</dbReference>
<dbReference type="Pfam" id="PF00534">
    <property type="entry name" value="Glycos_transf_1"/>
    <property type="match status" value="1"/>
</dbReference>
<dbReference type="InterPro" id="IPR028098">
    <property type="entry name" value="Glyco_trans_4-like_N"/>
</dbReference>
<accession>A0A6B2M156</accession>
<dbReference type="AlphaFoldDB" id="A0A6B2M156"/>
<dbReference type="SUPFAM" id="SSF53756">
    <property type="entry name" value="UDP-Glycosyltransferase/glycogen phosphorylase"/>
    <property type="match status" value="1"/>
</dbReference>
<evidence type="ECO:0000313" key="4">
    <source>
        <dbReference type="Proteomes" id="UP000478417"/>
    </source>
</evidence>
<keyword evidence="4" id="KW-1185">Reference proteome</keyword>
<dbReference type="Proteomes" id="UP000478417">
    <property type="component" value="Unassembled WGS sequence"/>
</dbReference>
<name>A0A6B2M156_9BACT</name>
<dbReference type="Gene3D" id="3.40.50.2000">
    <property type="entry name" value="Glycogen Phosphorylase B"/>
    <property type="match status" value="2"/>
</dbReference>
<keyword evidence="3" id="KW-0808">Transferase</keyword>
<feature type="domain" description="Glycosyltransferase subfamily 4-like N-terminal" evidence="2">
    <location>
        <begin position="14"/>
        <end position="181"/>
    </location>
</feature>
<dbReference type="InterPro" id="IPR001296">
    <property type="entry name" value="Glyco_trans_1"/>
</dbReference>
<comment type="caution">
    <text evidence="3">The sequence shown here is derived from an EMBL/GenBank/DDBJ whole genome shotgun (WGS) entry which is preliminary data.</text>
</comment>
<sequence length="421" mass="47191">MKLALFTNTYSPHVGGVAKSVAALVKGMRARNHEVLVVAPEFENQPKDELSVVRIPSIHNFNGTDFSFKLPSGNRIGEAIKAFHPDIIHSHHPFLLGDAAMRMAHQWQVPIVFTHHTRYEDYVHYVIDDFEYLERLAIELATEYANLCDRVIAPSNSIKDLITKRGVKVPVSSIPTGIDHEQFKSGDGLKIRKQLGIAEDRFVIGHVGRLANEKNLPYLVEAVCAYLKGAQDAEFLLVGKGDSLDRIKATMHEERLDKRVHYLGKLDRQDLVDSYHAMDLFAFSSKSETQGMVLAEAMAAGTPVIALDASGSRDIINDWKNGRLMPEASNPESFARGIGELRKLASENSQELHENMRTTAEKFSESACLYRVEALYHELREEEQISPDIKSFDRFANRIEAEWEIAISRARAIGVALRGAD</sequence>
<dbReference type="RefSeq" id="WP_163963027.1">
    <property type="nucleotide sequence ID" value="NZ_JAAGNX010000001.1"/>
</dbReference>
<dbReference type="PANTHER" id="PTHR45947">
    <property type="entry name" value="SULFOQUINOVOSYL TRANSFERASE SQD2"/>
    <property type="match status" value="1"/>
</dbReference>
<dbReference type="PANTHER" id="PTHR45947:SF3">
    <property type="entry name" value="SULFOQUINOVOSYL TRANSFERASE SQD2"/>
    <property type="match status" value="1"/>
</dbReference>
<organism evidence="3 4">
    <name type="scientific">Oceanipulchritudo coccoides</name>
    <dbReference type="NCBI Taxonomy" id="2706888"/>
    <lineage>
        <taxon>Bacteria</taxon>
        <taxon>Pseudomonadati</taxon>
        <taxon>Verrucomicrobiota</taxon>
        <taxon>Opitutia</taxon>
        <taxon>Puniceicoccales</taxon>
        <taxon>Oceanipulchritudinaceae</taxon>
        <taxon>Oceanipulchritudo</taxon>
    </lineage>
</organism>
<reference evidence="3 4" key="1">
    <citation type="submission" date="2020-02" db="EMBL/GenBank/DDBJ databases">
        <title>Albibacoteraceae fam. nov., the first described family within the subdivision 4 Verrucomicrobia.</title>
        <authorList>
            <person name="Xi F."/>
        </authorList>
    </citation>
    <scope>NUCLEOTIDE SEQUENCE [LARGE SCALE GENOMIC DNA]</scope>
    <source>
        <strain evidence="3 4">CK1056</strain>
    </source>
</reference>